<dbReference type="Gene3D" id="1.10.357.10">
    <property type="entry name" value="Tetracycline Repressor, domain 2"/>
    <property type="match status" value="1"/>
</dbReference>
<keyword evidence="1" id="KW-0805">Transcription regulation</keyword>
<dbReference type="InterPro" id="IPR036271">
    <property type="entry name" value="Tet_transcr_reg_TetR-rel_C_sf"/>
</dbReference>
<reference evidence="6 7" key="1">
    <citation type="journal article" date="2016" name="Front. Microbiol.">
        <title>Comprehensive Phylogenetic Analysis of Bovine Non-aureus Staphylococci Species Based on Whole-Genome Sequencing.</title>
        <authorList>
            <person name="Naushad S."/>
            <person name="Barkema H.W."/>
            <person name="Luby C."/>
            <person name="Condas L.A."/>
            <person name="Nobrega D.B."/>
            <person name="Carson D.A."/>
            <person name="De Buck J."/>
        </authorList>
    </citation>
    <scope>NUCLEOTIDE SEQUENCE [LARGE SCALE GENOMIC DNA]</scope>
    <source>
        <strain evidence="6 7">SNUC 4554</strain>
    </source>
</reference>
<sequence>MRVNVLFLRWDIMTKLTRKQEQLICSANQLFDKQGFSATGIDQIIQASNVATMTLYRNYKSKDDLIVAVLKYREDVYMNFLESNNNKTLEHMIEQHLEWLKSKNTNGCLFLKAMEEFRHSNQEIVDIVSNHKIKVAKLIEEKLESENYHNIKDLAKKLLFILEGSTSMIEHMDFADVKSITISLSKGVLNNE</sequence>
<name>A0A418IBT9_9STAP</name>
<organism evidence="6 7">
    <name type="scientific">Staphylococcus shinii</name>
    <dbReference type="NCBI Taxonomy" id="2912228"/>
    <lineage>
        <taxon>Bacteria</taxon>
        <taxon>Bacillati</taxon>
        <taxon>Bacillota</taxon>
        <taxon>Bacilli</taxon>
        <taxon>Bacillales</taxon>
        <taxon>Staphylococcaceae</taxon>
        <taxon>Staphylococcus</taxon>
    </lineage>
</organism>
<evidence type="ECO:0000256" key="3">
    <source>
        <dbReference type="ARBA" id="ARBA00023163"/>
    </source>
</evidence>
<evidence type="ECO:0000313" key="7">
    <source>
        <dbReference type="Proteomes" id="UP000286317"/>
    </source>
</evidence>
<feature type="domain" description="HTH tetR-type" evidence="5">
    <location>
        <begin position="17"/>
        <end position="77"/>
    </location>
</feature>
<gene>
    <name evidence="6" type="ORF">BU112_14325</name>
</gene>
<dbReference type="InterPro" id="IPR009057">
    <property type="entry name" value="Homeodomain-like_sf"/>
</dbReference>
<dbReference type="OrthoDB" id="116240at2"/>
<dbReference type="PANTHER" id="PTHR47506">
    <property type="entry name" value="TRANSCRIPTIONAL REGULATORY PROTEIN"/>
    <property type="match status" value="1"/>
</dbReference>
<evidence type="ECO:0000256" key="2">
    <source>
        <dbReference type="ARBA" id="ARBA00023125"/>
    </source>
</evidence>
<evidence type="ECO:0000256" key="4">
    <source>
        <dbReference type="PROSITE-ProRule" id="PRU00335"/>
    </source>
</evidence>
<evidence type="ECO:0000259" key="5">
    <source>
        <dbReference type="PROSITE" id="PS50977"/>
    </source>
</evidence>
<evidence type="ECO:0000313" key="6">
    <source>
        <dbReference type="EMBL" id="RIM96433.1"/>
    </source>
</evidence>
<dbReference type="SUPFAM" id="SSF46689">
    <property type="entry name" value="Homeodomain-like"/>
    <property type="match status" value="1"/>
</dbReference>
<keyword evidence="7" id="KW-1185">Reference proteome</keyword>
<keyword evidence="3" id="KW-0804">Transcription</keyword>
<evidence type="ECO:0000256" key="1">
    <source>
        <dbReference type="ARBA" id="ARBA00023015"/>
    </source>
</evidence>
<dbReference type="GO" id="GO:0003677">
    <property type="term" value="F:DNA binding"/>
    <property type="evidence" value="ECO:0007669"/>
    <property type="project" value="UniProtKB-UniRule"/>
</dbReference>
<dbReference type="SUPFAM" id="SSF48498">
    <property type="entry name" value="Tetracyclin repressor-like, C-terminal domain"/>
    <property type="match status" value="1"/>
</dbReference>
<dbReference type="EMBL" id="QXUF01000189">
    <property type="protein sequence ID" value="RIM96433.1"/>
    <property type="molecule type" value="Genomic_DNA"/>
</dbReference>
<dbReference type="PROSITE" id="PS50977">
    <property type="entry name" value="HTH_TETR_2"/>
    <property type="match status" value="1"/>
</dbReference>
<proteinExistence type="predicted"/>
<protein>
    <submittedName>
        <fullName evidence="6">TetR/AcrR family transcriptional regulator</fullName>
    </submittedName>
</protein>
<dbReference type="InterPro" id="IPR001647">
    <property type="entry name" value="HTH_TetR"/>
</dbReference>
<dbReference type="PANTHER" id="PTHR47506:SF1">
    <property type="entry name" value="HTH-TYPE TRANSCRIPTIONAL REGULATOR YJDC"/>
    <property type="match status" value="1"/>
</dbReference>
<dbReference type="Pfam" id="PF00440">
    <property type="entry name" value="TetR_N"/>
    <property type="match status" value="1"/>
</dbReference>
<keyword evidence="2 4" id="KW-0238">DNA-binding</keyword>
<comment type="caution">
    <text evidence="6">The sequence shown here is derived from an EMBL/GenBank/DDBJ whole genome shotgun (WGS) entry which is preliminary data.</text>
</comment>
<dbReference type="Proteomes" id="UP000286317">
    <property type="component" value="Unassembled WGS sequence"/>
</dbReference>
<feature type="DNA-binding region" description="H-T-H motif" evidence="4">
    <location>
        <begin position="40"/>
        <end position="59"/>
    </location>
</feature>
<dbReference type="PRINTS" id="PR00455">
    <property type="entry name" value="HTHTETR"/>
</dbReference>
<accession>A0A418IBT9</accession>
<dbReference type="AlphaFoldDB" id="A0A418IBT9"/>